<sequence>MDNHKRKNYYSSYIKYKNKYLNYKQVGGNYDQALMKWKKYYIGPDNRTFILRIGPMGSGKTTATNKFIDNILGWNSNIFPLIDLDKLVTESDYYKARYRNGMTNKQLEDLWWNAQQDIGGYKIMDNLFDMLLHEKRLFSMESTGNWFCPSHGKIIKCYQNGYDVVTIFCFIPFFELWKRIEVRAKKEGRGVDITSSIANIKQSLLKTLDLVYLSRDFYLLSNYVPSNSIPIILMHSKLHYTTDAKEDDNHKCKKIFDKNIAEIDKIIQEIQTNNAFYTDNKCPEILRYELEFLEKIKLMV</sequence>
<protein>
    <recommendedName>
        <fullName evidence="2">Zeta toxin</fullName>
    </recommendedName>
</protein>
<dbReference type="InterPro" id="IPR027417">
    <property type="entry name" value="P-loop_NTPase"/>
</dbReference>
<dbReference type="SUPFAM" id="SSF52540">
    <property type="entry name" value="P-loop containing nucleoside triphosphate hydrolases"/>
    <property type="match status" value="1"/>
</dbReference>
<name>A0A1V0SCG7_9VIRU</name>
<dbReference type="EMBL" id="KY684085">
    <property type="protein sequence ID" value="ARF09410.1"/>
    <property type="molecule type" value="Genomic_DNA"/>
</dbReference>
<dbReference type="Gene3D" id="3.40.50.300">
    <property type="entry name" value="P-loop containing nucleotide triphosphate hydrolases"/>
    <property type="match status" value="1"/>
</dbReference>
<evidence type="ECO:0008006" key="2">
    <source>
        <dbReference type="Google" id="ProtNLM"/>
    </source>
</evidence>
<organism evidence="1">
    <name type="scientific">Indivirus ILV1</name>
    <dbReference type="NCBI Taxonomy" id="1977633"/>
    <lineage>
        <taxon>Viruses</taxon>
        <taxon>Varidnaviria</taxon>
        <taxon>Bamfordvirae</taxon>
        <taxon>Nucleocytoviricota</taxon>
        <taxon>Megaviricetes</taxon>
        <taxon>Imitervirales</taxon>
        <taxon>Mimiviridae</taxon>
        <taxon>Klosneuvirinae</taxon>
        <taxon>Indivirus</taxon>
    </lineage>
</organism>
<accession>A0A1V0SCG7</accession>
<evidence type="ECO:0000313" key="1">
    <source>
        <dbReference type="EMBL" id="ARF09410.1"/>
    </source>
</evidence>
<proteinExistence type="predicted"/>
<reference evidence="1" key="1">
    <citation type="journal article" date="2017" name="Science">
        <title>Giant viruses with an expanded complement of translation system components.</title>
        <authorList>
            <person name="Schulz F."/>
            <person name="Yutin N."/>
            <person name="Ivanova N.N."/>
            <person name="Ortega D.R."/>
            <person name="Lee T.K."/>
            <person name="Vierheilig J."/>
            <person name="Daims H."/>
            <person name="Horn M."/>
            <person name="Wagner M."/>
            <person name="Jensen G.J."/>
            <person name="Kyrpides N.C."/>
            <person name="Koonin E.V."/>
            <person name="Woyke T."/>
        </authorList>
    </citation>
    <scope>NUCLEOTIDE SEQUENCE</scope>
    <source>
        <strain evidence="1">ILV1</strain>
    </source>
</reference>
<gene>
    <name evidence="1" type="ORF">Indivirus_1_33</name>
</gene>